<proteinExistence type="predicted"/>
<organism evidence="2 3">
    <name type="scientific">Thiocapsa imhoffii</name>
    <dbReference type="NCBI Taxonomy" id="382777"/>
    <lineage>
        <taxon>Bacteria</taxon>
        <taxon>Pseudomonadati</taxon>
        <taxon>Pseudomonadota</taxon>
        <taxon>Gammaproteobacteria</taxon>
        <taxon>Chromatiales</taxon>
        <taxon>Chromatiaceae</taxon>
        <taxon>Thiocapsa</taxon>
    </lineage>
</organism>
<reference evidence="2 3" key="1">
    <citation type="journal article" date="2020" name="Microorganisms">
        <title>Osmotic Adaptation and Compatible Solute Biosynthesis of Phototrophic Bacteria as Revealed from Genome Analyses.</title>
        <authorList>
            <person name="Imhoff J.F."/>
            <person name="Rahn T."/>
            <person name="Kunzel S."/>
            <person name="Keller A."/>
            <person name="Neulinger S.C."/>
        </authorList>
    </citation>
    <scope>NUCLEOTIDE SEQUENCE [LARGE SCALE GENOMIC DNA]</scope>
    <source>
        <strain evidence="2 3">DSM 21303</strain>
    </source>
</reference>
<gene>
    <name evidence="2" type="ORF">CKO25_19070</name>
</gene>
<evidence type="ECO:0000256" key="1">
    <source>
        <dbReference type="SAM" id="Coils"/>
    </source>
</evidence>
<dbReference type="Proteomes" id="UP001138802">
    <property type="component" value="Unassembled WGS sequence"/>
</dbReference>
<dbReference type="AlphaFoldDB" id="A0A9X1BBL0"/>
<evidence type="ECO:0000313" key="2">
    <source>
        <dbReference type="EMBL" id="MBK1646701.1"/>
    </source>
</evidence>
<name>A0A9X1BBL0_9GAMM</name>
<comment type="caution">
    <text evidence="2">The sequence shown here is derived from an EMBL/GenBank/DDBJ whole genome shotgun (WGS) entry which is preliminary data.</text>
</comment>
<evidence type="ECO:0000313" key="3">
    <source>
        <dbReference type="Proteomes" id="UP001138802"/>
    </source>
</evidence>
<protein>
    <submittedName>
        <fullName evidence="2">Uncharacterized protein</fullName>
    </submittedName>
</protein>
<dbReference type="RefSeq" id="WP_200389526.1">
    <property type="nucleotide sequence ID" value="NZ_NRSD01000032.1"/>
</dbReference>
<sequence>MNARPAHLDNLHQKLDAALGQSGLLQEILLLRLTNEVINRFATSESEWQTARELDYRHWRQELRPLLDNLQFMISSADAYAPDSSALESDISRLGAQLRDIEQRLSELSARKSALQTELDARNADSSHLRDEVEWLERLKSLVPFRDALARRLDIQHLRARTNAELLHEQDRQRERGEALVHEIDTRLDAFDALLRENLTLSKQEWEAVRHAVDASVSR</sequence>
<keyword evidence="1" id="KW-0175">Coiled coil</keyword>
<dbReference type="EMBL" id="NRSD01000032">
    <property type="protein sequence ID" value="MBK1646701.1"/>
    <property type="molecule type" value="Genomic_DNA"/>
</dbReference>
<feature type="coiled-coil region" evidence="1">
    <location>
        <begin position="84"/>
        <end position="118"/>
    </location>
</feature>
<keyword evidence="3" id="KW-1185">Reference proteome</keyword>
<accession>A0A9X1BBL0</accession>